<protein>
    <submittedName>
        <fullName evidence="1">Uncharacterized protein</fullName>
    </submittedName>
</protein>
<reference evidence="1 2" key="1">
    <citation type="journal article" date="2021" name="Elife">
        <title>Chloroplast acquisition without the gene transfer in kleptoplastic sea slugs, Plakobranchus ocellatus.</title>
        <authorList>
            <person name="Maeda T."/>
            <person name="Takahashi S."/>
            <person name="Yoshida T."/>
            <person name="Shimamura S."/>
            <person name="Takaki Y."/>
            <person name="Nagai Y."/>
            <person name="Toyoda A."/>
            <person name="Suzuki Y."/>
            <person name="Arimoto A."/>
            <person name="Ishii H."/>
            <person name="Satoh N."/>
            <person name="Nishiyama T."/>
            <person name="Hasebe M."/>
            <person name="Maruyama T."/>
            <person name="Minagawa J."/>
            <person name="Obokata J."/>
            <person name="Shigenobu S."/>
        </authorList>
    </citation>
    <scope>NUCLEOTIDE SEQUENCE [LARGE SCALE GENOMIC DNA]</scope>
</reference>
<dbReference type="EMBL" id="BLXT01003184">
    <property type="protein sequence ID" value="GFO01039.1"/>
    <property type="molecule type" value="Genomic_DNA"/>
</dbReference>
<keyword evidence="2" id="KW-1185">Reference proteome</keyword>
<accession>A0AAV4A0C1</accession>
<name>A0AAV4A0C1_9GAST</name>
<evidence type="ECO:0000313" key="2">
    <source>
        <dbReference type="Proteomes" id="UP000735302"/>
    </source>
</evidence>
<dbReference type="AlphaFoldDB" id="A0AAV4A0C1"/>
<gene>
    <name evidence="1" type="ORF">PoB_002754400</name>
</gene>
<organism evidence="1 2">
    <name type="scientific">Plakobranchus ocellatus</name>
    <dbReference type="NCBI Taxonomy" id="259542"/>
    <lineage>
        <taxon>Eukaryota</taxon>
        <taxon>Metazoa</taxon>
        <taxon>Spiralia</taxon>
        <taxon>Lophotrochozoa</taxon>
        <taxon>Mollusca</taxon>
        <taxon>Gastropoda</taxon>
        <taxon>Heterobranchia</taxon>
        <taxon>Euthyneura</taxon>
        <taxon>Panpulmonata</taxon>
        <taxon>Sacoglossa</taxon>
        <taxon>Placobranchoidea</taxon>
        <taxon>Plakobranchidae</taxon>
        <taxon>Plakobranchus</taxon>
    </lineage>
</organism>
<sequence>MHKITSAVCLRPGKYAVWGQQGCSYEACFPKCGEERTRSLADWLTWSQKICTRHQDLSLRQPGATSIDRASGFKRGTVESYSKKMESIIDCDSLSVGQKFSMGEPVISVIHKVLSHKEKYQV</sequence>
<proteinExistence type="predicted"/>
<dbReference type="Proteomes" id="UP000735302">
    <property type="component" value="Unassembled WGS sequence"/>
</dbReference>
<comment type="caution">
    <text evidence="1">The sequence shown here is derived from an EMBL/GenBank/DDBJ whole genome shotgun (WGS) entry which is preliminary data.</text>
</comment>
<evidence type="ECO:0000313" key="1">
    <source>
        <dbReference type="EMBL" id="GFO01039.1"/>
    </source>
</evidence>